<dbReference type="InterPro" id="IPR000417">
    <property type="entry name" value="Hyethyz_kinase"/>
</dbReference>
<dbReference type="AlphaFoldDB" id="A0A2P8QZI1"/>
<evidence type="ECO:0000256" key="5">
    <source>
        <dbReference type="ARBA" id="ARBA00022723"/>
    </source>
</evidence>
<dbReference type="GO" id="GO:0000287">
    <property type="term" value="F:magnesium ion binding"/>
    <property type="evidence" value="ECO:0007669"/>
    <property type="project" value="UniProtKB-UniRule"/>
</dbReference>
<protein>
    <recommendedName>
        <fullName evidence="11">Hydroxyethylthiazole kinase</fullName>
        <ecNumber evidence="11">2.7.1.50</ecNumber>
    </recommendedName>
    <alternativeName>
        <fullName evidence="11">4-methyl-5-beta-hydroxyethylthiazole kinase</fullName>
        <shortName evidence="11">TH kinase</shortName>
        <shortName evidence="11">Thz kinase</shortName>
    </alternativeName>
</protein>
<dbReference type="Gene3D" id="3.40.1190.20">
    <property type="match status" value="1"/>
</dbReference>
<feature type="binding site" evidence="11">
    <location>
        <position position="194"/>
    </location>
    <ligand>
        <name>substrate</name>
    </ligand>
</feature>
<evidence type="ECO:0000256" key="1">
    <source>
        <dbReference type="ARBA" id="ARBA00001771"/>
    </source>
</evidence>
<dbReference type="GO" id="GO:0004417">
    <property type="term" value="F:hydroxyethylthiazole kinase activity"/>
    <property type="evidence" value="ECO:0007669"/>
    <property type="project" value="UniProtKB-UniRule"/>
</dbReference>
<dbReference type="Proteomes" id="UP000240535">
    <property type="component" value="Unassembled WGS sequence"/>
</dbReference>
<comment type="function">
    <text evidence="11">Catalyzes the phosphorylation of the hydroxyl group of 4-methyl-5-beta-hydroxyethylthiazole (THZ).</text>
</comment>
<evidence type="ECO:0000256" key="9">
    <source>
        <dbReference type="ARBA" id="ARBA00022842"/>
    </source>
</evidence>
<dbReference type="CDD" id="cd01170">
    <property type="entry name" value="THZ_kinase"/>
    <property type="match status" value="1"/>
</dbReference>
<dbReference type="PIRSF" id="PIRSF000513">
    <property type="entry name" value="Thz_kinase"/>
    <property type="match status" value="1"/>
</dbReference>
<comment type="caution">
    <text evidence="12">The sequence shown here is derived from an EMBL/GenBank/DDBJ whole genome shotgun (WGS) entry which is preliminary data.</text>
</comment>
<keyword evidence="13" id="KW-1185">Reference proteome</keyword>
<organism evidence="12 13">
    <name type="scientific">Campylobacter blaseri</name>
    <dbReference type="NCBI Taxonomy" id="2042961"/>
    <lineage>
        <taxon>Bacteria</taxon>
        <taxon>Pseudomonadati</taxon>
        <taxon>Campylobacterota</taxon>
        <taxon>Epsilonproteobacteria</taxon>
        <taxon>Campylobacterales</taxon>
        <taxon>Campylobacteraceae</taxon>
        <taxon>Campylobacter</taxon>
    </lineage>
</organism>
<keyword evidence="6 11" id="KW-0547">Nucleotide-binding</keyword>
<gene>
    <name evidence="11" type="primary">thiM</name>
    <name evidence="12" type="ORF">CQ405_07595</name>
</gene>
<evidence type="ECO:0000313" key="12">
    <source>
        <dbReference type="EMBL" id="PSM51649.1"/>
    </source>
</evidence>
<evidence type="ECO:0000256" key="3">
    <source>
        <dbReference type="ARBA" id="ARBA00004868"/>
    </source>
</evidence>
<feature type="binding site" evidence="11">
    <location>
        <position position="167"/>
    </location>
    <ligand>
        <name>ATP</name>
        <dbReference type="ChEBI" id="CHEBI:30616"/>
    </ligand>
</feature>
<evidence type="ECO:0000256" key="11">
    <source>
        <dbReference type="HAMAP-Rule" id="MF_00228"/>
    </source>
</evidence>
<proteinExistence type="inferred from homology"/>
<name>A0A2P8QZI1_9BACT</name>
<comment type="similarity">
    <text evidence="11">Belongs to the Thz kinase family.</text>
</comment>
<evidence type="ECO:0000256" key="6">
    <source>
        <dbReference type="ARBA" id="ARBA00022741"/>
    </source>
</evidence>
<dbReference type="GO" id="GO:0005524">
    <property type="term" value="F:ATP binding"/>
    <property type="evidence" value="ECO:0007669"/>
    <property type="project" value="UniProtKB-UniRule"/>
</dbReference>
<dbReference type="PRINTS" id="PR01099">
    <property type="entry name" value="HYETHTZKNASE"/>
</dbReference>
<evidence type="ECO:0000313" key="13">
    <source>
        <dbReference type="Proteomes" id="UP000240535"/>
    </source>
</evidence>
<reference evidence="13" key="1">
    <citation type="submission" date="2017-10" db="EMBL/GenBank/DDBJ databases">
        <title>Campylobacter species from seals.</title>
        <authorList>
            <person name="Gilbert M.J."/>
            <person name="Zomer A.L."/>
            <person name="Timmerman A.J."/>
            <person name="Duim B."/>
            <person name="Wagenaar J.A."/>
        </authorList>
    </citation>
    <scope>NUCLEOTIDE SEQUENCE [LARGE SCALE GENOMIC DNA]</scope>
    <source>
        <strain evidence="13">17S00004-5</strain>
    </source>
</reference>
<comment type="pathway">
    <text evidence="3 11">Cofactor biosynthesis; thiamine diphosphate biosynthesis; 4-methyl-5-(2-phosphoethyl)-thiazole from 5-(2-hydroxyethyl)-4-methylthiazole: step 1/1.</text>
</comment>
<dbReference type="HAMAP" id="MF_00228">
    <property type="entry name" value="Thz_kinase"/>
    <property type="match status" value="1"/>
</dbReference>
<evidence type="ECO:0000256" key="7">
    <source>
        <dbReference type="ARBA" id="ARBA00022777"/>
    </source>
</evidence>
<dbReference type="Pfam" id="PF02110">
    <property type="entry name" value="HK"/>
    <property type="match status" value="1"/>
</dbReference>
<keyword evidence="10 11" id="KW-0784">Thiamine biosynthesis</keyword>
<sequence length="268" mass="29108">MLNFIQNIKEKNPMIHCITNYVTINDVANILIACGASPIMSDYSKECEELTSISDGLVINLGNIYPDVVEAMKISLKSANTNNIVSVFDPVAIGATKPRKKIAFELLKEGKFSVIRGNISEIKNLVGLNTKSKGVDASKSDAKDSLEDKVEIAKTLSRNTGSVVVISGAKDIITNGDISYICENGDEMMKNITGSGCILTALIAAFIASNNNILEATLMAVITSGVAGEFAKNMLNNRGNLTFRENFIDEIFLMNDDKISKFAKFYEI</sequence>
<dbReference type="GO" id="GO:0009228">
    <property type="term" value="P:thiamine biosynthetic process"/>
    <property type="evidence" value="ECO:0007669"/>
    <property type="project" value="UniProtKB-KW"/>
</dbReference>
<keyword evidence="5 11" id="KW-0479">Metal-binding</keyword>
<dbReference type="OrthoDB" id="8909021at2"/>
<accession>A0A2P8QZI1</accession>
<dbReference type="RefSeq" id="WP_106872323.1">
    <property type="nucleotide sequence ID" value="NZ_CP053841.1"/>
</dbReference>
<dbReference type="EC" id="2.7.1.50" evidence="11"/>
<dbReference type="SUPFAM" id="SSF53613">
    <property type="entry name" value="Ribokinase-like"/>
    <property type="match status" value="1"/>
</dbReference>
<keyword evidence="4 11" id="KW-0808">Transferase</keyword>
<comment type="cofactor">
    <cofactor evidence="2 11">
        <name>Mg(2+)</name>
        <dbReference type="ChEBI" id="CHEBI:18420"/>
    </cofactor>
</comment>
<dbReference type="EMBL" id="PDHH01000006">
    <property type="protein sequence ID" value="PSM51649.1"/>
    <property type="molecule type" value="Genomic_DNA"/>
</dbReference>
<evidence type="ECO:0000256" key="4">
    <source>
        <dbReference type="ARBA" id="ARBA00022679"/>
    </source>
</evidence>
<dbReference type="GO" id="GO:0009229">
    <property type="term" value="P:thiamine diphosphate biosynthetic process"/>
    <property type="evidence" value="ECO:0007669"/>
    <property type="project" value="UniProtKB-UniRule"/>
</dbReference>
<dbReference type="InterPro" id="IPR029056">
    <property type="entry name" value="Ribokinase-like"/>
</dbReference>
<comment type="catalytic activity">
    <reaction evidence="1 11">
        <text>5-(2-hydroxyethyl)-4-methylthiazole + ATP = 4-methyl-5-(2-phosphooxyethyl)-thiazole + ADP + H(+)</text>
        <dbReference type="Rhea" id="RHEA:24212"/>
        <dbReference type="ChEBI" id="CHEBI:15378"/>
        <dbReference type="ChEBI" id="CHEBI:17957"/>
        <dbReference type="ChEBI" id="CHEBI:30616"/>
        <dbReference type="ChEBI" id="CHEBI:58296"/>
        <dbReference type="ChEBI" id="CHEBI:456216"/>
        <dbReference type="EC" id="2.7.1.50"/>
    </reaction>
</comment>
<feature type="binding site" evidence="11">
    <location>
        <position position="116"/>
    </location>
    <ligand>
        <name>ATP</name>
        <dbReference type="ChEBI" id="CHEBI:30616"/>
    </ligand>
</feature>
<evidence type="ECO:0000256" key="10">
    <source>
        <dbReference type="ARBA" id="ARBA00022977"/>
    </source>
</evidence>
<evidence type="ECO:0000256" key="2">
    <source>
        <dbReference type="ARBA" id="ARBA00001946"/>
    </source>
</evidence>
<feature type="binding site" evidence="11">
    <location>
        <position position="40"/>
    </location>
    <ligand>
        <name>substrate</name>
    </ligand>
</feature>
<keyword evidence="9 11" id="KW-0460">Magnesium</keyword>
<keyword evidence="8 11" id="KW-0067">ATP-binding</keyword>
<keyword evidence="7 11" id="KW-0418">Kinase</keyword>
<dbReference type="UniPathway" id="UPA00060">
    <property type="reaction ID" value="UER00139"/>
</dbReference>
<evidence type="ECO:0000256" key="8">
    <source>
        <dbReference type="ARBA" id="ARBA00022840"/>
    </source>
</evidence>
<dbReference type="NCBIfam" id="NF006830">
    <property type="entry name" value="PRK09355.1"/>
    <property type="match status" value="1"/>
</dbReference>